<accession>A0A8J5EU71</accession>
<keyword evidence="4" id="KW-1185">Reference proteome</keyword>
<feature type="compositionally biased region" description="Low complexity" evidence="1">
    <location>
        <begin position="213"/>
        <end position="230"/>
    </location>
</feature>
<evidence type="ECO:0000259" key="2">
    <source>
        <dbReference type="Pfam" id="PF14372"/>
    </source>
</evidence>
<comment type="caution">
    <text evidence="3">The sequence shown here is derived from an EMBL/GenBank/DDBJ whole genome shotgun (WGS) entry which is preliminary data.</text>
</comment>
<feature type="region of interest" description="Disordered" evidence="1">
    <location>
        <begin position="213"/>
        <end position="247"/>
    </location>
</feature>
<evidence type="ECO:0000256" key="1">
    <source>
        <dbReference type="SAM" id="MobiDB-lite"/>
    </source>
</evidence>
<protein>
    <recommendedName>
        <fullName evidence="2">hAT-like transposase RNase-H fold domain-containing protein</fullName>
    </recommendedName>
</protein>
<dbReference type="AlphaFoldDB" id="A0A8J5EU71"/>
<proteinExistence type="predicted"/>
<dbReference type="Pfam" id="PF14372">
    <property type="entry name" value="hAT-like_RNase-H"/>
    <property type="match status" value="1"/>
</dbReference>
<dbReference type="Proteomes" id="UP000734854">
    <property type="component" value="Unassembled WGS sequence"/>
</dbReference>
<evidence type="ECO:0000313" key="4">
    <source>
        <dbReference type="Proteomes" id="UP000734854"/>
    </source>
</evidence>
<dbReference type="PANTHER" id="PTHR23272:SF166">
    <property type="entry name" value="ZINC FINGER BED DOMAIN-CONTAINING PROTEIN RICESLEEPER 2-LIKE ISOFORM X1"/>
    <property type="match status" value="1"/>
</dbReference>
<gene>
    <name evidence="3" type="ORF">ZIOFF_070777</name>
</gene>
<dbReference type="SUPFAM" id="SSF53098">
    <property type="entry name" value="Ribonuclease H-like"/>
    <property type="match status" value="1"/>
</dbReference>
<organism evidence="3 4">
    <name type="scientific">Zingiber officinale</name>
    <name type="common">Ginger</name>
    <name type="synonym">Amomum zingiber</name>
    <dbReference type="NCBI Taxonomy" id="94328"/>
    <lineage>
        <taxon>Eukaryota</taxon>
        <taxon>Viridiplantae</taxon>
        <taxon>Streptophyta</taxon>
        <taxon>Embryophyta</taxon>
        <taxon>Tracheophyta</taxon>
        <taxon>Spermatophyta</taxon>
        <taxon>Magnoliopsida</taxon>
        <taxon>Liliopsida</taxon>
        <taxon>Zingiberales</taxon>
        <taxon>Zingiberaceae</taxon>
        <taxon>Zingiber</taxon>
    </lineage>
</organism>
<sequence>MLKLSMTSSFQSFVRIVAETGAEPQRASTFLNPHLSADAASKVRIACKETLQKRSILYQPVGDSLTRRRQYLHDFLHSSNSFLSEEWKRGEKICEFLEPFYDTTNLISGSSYPTSNLYFMQVWKIEVLLKENLSNEDEVISSMCKRMMEKFDKYWTQYSMVLAFGAILDPRIKLSMLEFFYTKVESDYVKFQKKMELVKTKLYKLFDQYSNTSKTSSSQCQPQCSSTTNTHQESVGGVKGKTKESLM</sequence>
<dbReference type="InterPro" id="IPR025525">
    <property type="entry name" value="hAT-like_transposase_RNase-H"/>
</dbReference>
<feature type="domain" description="hAT-like transposase RNase-H fold" evidence="2">
    <location>
        <begin position="108"/>
        <end position="209"/>
    </location>
</feature>
<dbReference type="GO" id="GO:0003677">
    <property type="term" value="F:DNA binding"/>
    <property type="evidence" value="ECO:0007669"/>
    <property type="project" value="InterPro"/>
</dbReference>
<name>A0A8J5EU71_ZINOF</name>
<evidence type="ECO:0000313" key="3">
    <source>
        <dbReference type="EMBL" id="KAG6469844.1"/>
    </source>
</evidence>
<reference evidence="3 4" key="1">
    <citation type="submission" date="2020-08" db="EMBL/GenBank/DDBJ databases">
        <title>Plant Genome Project.</title>
        <authorList>
            <person name="Zhang R.-G."/>
        </authorList>
    </citation>
    <scope>NUCLEOTIDE SEQUENCE [LARGE SCALE GENOMIC DNA]</scope>
    <source>
        <tissue evidence="3">Rhizome</tissue>
    </source>
</reference>
<dbReference type="PANTHER" id="PTHR23272">
    <property type="entry name" value="BED FINGER-RELATED"/>
    <property type="match status" value="1"/>
</dbReference>
<dbReference type="EMBL" id="JACMSC010000021">
    <property type="protein sequence ID" value="KAG6469844.1"/>
    <property type="molecule type" value="Genomic_DNA"/>
</dbReference>
<dbReference type="InterPro" id="IPR012337">
    <property type="entry name" value="RNaseH-like_sf"/>
</dbReference>